<evidence type="ECO:0000313" key="2">
    <source>
        <dbReference type="EMBL" id="QEM07837.1"/>
    </source>
</evidence>
<sequence length="114" mass="13198">MKQVFLIVFCGLNMMLTMLFASHDHYSSATMKNSSTCFYVSKICKDCQAVDSFNMTSEQVRHEITLLKKATLGFSFKFFDLTSLNLSKNLYVRLDVEQFSVWLPSYLRQQALLI</sequence>
<gene>
    <name evidence="2" type="ORF">DIU31_031655</name>
    <name evidence="3" type="ORF">J3L21_29365</name>
</gene>
<evidence type="ECO:0000313" key="5">
    <source>
        <dbReference type="Proteomes" id="UP000663940"/>
    </source>
</evidence>
<evidence type="ECO:0000313" key="4">
    <source>
        <dbReference type="Proteomes" id="UP000250557"/>
    </source>
</evidence>
<reference evidence="3 5" key="2">
    <citation type="submission" date="2021-03" db="EMBL/GenBank/DDBJ databases">
        <title>Mucilaginibacter strains isolated from gold and copper mining confer multi heavy-metal resistance.</title>
        <authorList>
            <person name="Li Y."/>
        </authorList>
    </citation>
    <scope>NUCLEOTIDE SEQUENCE [LARGE SCALE GENOMIC DNA]</scope>
    <source>
        <strain evidence="3 5">P2-4</strain>
    </source>
</reference>
<feature type="signal peptide" evidence="1">
    <location>
        <begin position="1"/>
        <end position="21"/>
    </location>
</feature>
<protein>
    <recommendedName>
        <fullName evidence="6">Transmembrane protein</fullName>
    </recommendedName>
</protein>
<dbReference type="AlphaFoldDB" id="A0AAE6MM16"/>
<dbReference type="EMBL" id="CP071880">
    <property type="protein sequence ID" value="QTE49594.1"/>
    <property type="molecule type" value="Genomic_DNA"/>
</dbReference>
<proteinExistence type="predicted"/>
<dbReference type="EMBL" id="CP043451">
    <property type="protein sequence ID" value="QEM07837.1"/>
    <property type="molecule type" value="Genomic_DNA"/>
</dbReference>
<evidence type="ECO:0008006" key="6">
    <source>
        <dbReference type="Google" id="ProtNLM"/>
    </source>
</evidence>
<dbReference type="RefSeq" id="WP_146750359.1">
    <property type="nucleotide sequence ID" value="NZ_CP071879.1"/>
</dbReference>
<accession>A0AAE6MM16</accession>
<keyword evidence="5" id="KW-1185">Reference proteome</keyword>
<keyword evidence="1" id="KW-0732">Signal</keyword>
<feature type="chain" id="PRO_5042060817" description="Transmembrane protein" evidence="1">
    <location>
        <begin position="22"/>
        <end position="114"/>
    </location>
</feature>
<organism evidence="2 4">
    <name type="scientific">Mucilaginibacter rubeus</name>
    <dbReference type="NCBI Taxonomy" id="2027860"/>
    <lineage>
        <taxon>Bacteria</taxon>
        <taxon>Pseudomonadati</taxon>
        <taxon>Bacteroidota</taxon>
        <taxon>Sphingobacteriia</taxon>
        <taxon>Sphingobacteriales</taxon>
        <taxon>Sphingobacteriaceae</taxon>
        <taxon>Mucilaginibacter</taxon>
    </lineage>
</organism>
<reference evidence="2 4" key="1">
    <citation type="submission" date="2019-08" db="EMBL/GenBank/DDBJ databases">
        <title>Comparative genome analysis confer to the adaptation heavy metal polluted environment.</title>
        <authorList>
            <person name="Li Y."/>
        </authorList>
    </citation>
    <scope>NUCLEOTIDE SEQUENCE [LARGE SCALE GENOMIC DNA]</scope>
    <source>
        <strain evidence="2 4">P2</strain>
    </source>
</reference>
<dbReference type="Proteomes" id="UP000250557">
    <property type="component" value="Chromosome"/>
</dbReference>
<evidence type="ECO:0000313" key="3">
    <source>
        <dbReference type="EMBL" id="QTE49594.1"/>
    </source>
</evidence>
<evidence type="ECO:0000256" key="1">
    <source>
        <dbReference type="SAM" id="SignalP"/>
    </source>
</evidence>
<name>A0AAE6MM16_9SPHI</name>
<dbReference type="Proteomes" id="UP000663940">
    <property type="component" value="Chromosome"/>
</dbReference>